<evidence type="ECO:0000256" key="3">
    <source>
        <dbReference type="ARBA" id="ARBA00005189"/>
    </source>
</evidence>
<keyword evidence="10 14" id="KW-1133">Transmembrane helix</keyword>
<evidence type="ECO:0000256" key="7">
    <source>
        <dbReference type="ARBA" id="ARBA00022692"/>
    </source>
</evidence>
<evidence type="ECO:0000256" key="2">
    <source>
        <dbReference type="ARBA" id="ARBA00004771"/>
    </source>
</evidence>
<keyword evidence="15" id="KW-1185">Reference proteome</keyword>
<dbReference type="Pfam" id="PF03982">
    <property type="entry name" value="DAGAT"/>
    <property type="match status" value="1"/>
</dbReference>
<dbReference type="PANTHER" id="PTHR12317">
    <property type="entry name" value="DIACYLGLYCEROL O-ACYLTRANSFERASE"/>
    <property type="match status" value="1"/>
</dbReference>
<dbReference type="GO" id="GO:0019432">
    <property type="term" value="P:triglyceride biosynthetic process"/>
    <property type="evidence" value="ECO:0007669"/>
    <property type="project" value="TreeGrafter"/>
</dbReference>
<evidence type="ECO:0000256" key="10">
    <source>
        <dbReference type="ARBA" id="ARBA00022989"/>
    </source>
</evidence>
<proteinExistence type="inferred from homology"/>
<comment type="subcellular location">
    <subcellularLocation>
        <location evidence="1 14">Endoplasmic reticulum membrane</location>
        <topology evidence="1 14">Multi-pass membrane protein</topology>
    </subcellularLocation>
</comment>
<accession>A0A914XCV2</accession>
<comment type="caution">
    <text evidence="14">Lacks conserved residue(s) required for the propagation of feature annotation.</text>
</comment>
<dbReference type="GO" id="GO:0005789">
    <property type="term" value="C:endoplasmic reticulum membrane"/>
    <property type="evidence" value="ECO:0007669"/>
    <property type="project" value="UniProtKB-SubCell"/>
</dbReference>
<comment type="pathway">
    <text evidence="2">Glycerolipid metabolism; triacylglycerol biosynthesis.</text>
</comment>
<keyword evidence="9 14" id="KW-0256">Endoplasmic reticulum</keyword>
<evidence type="ECO:0000256" key="4">
    <source>
        <dbReference type="ARBA" id="ARBA00005420"/>
    </source>
</evidence>
<evidence type="ECO:0000256" key="6">
    <source>
        <dbReference type="ARBA" id="ARBA00022679"/>
    </source>
</evidence>
<comment type="pathway">
    <text evidence="3">Lipid metabolism.</text>
</comment>
<dbReference type="AlphaFoldDB" id="A0A914XCV2"/>
<keyword evidence="13" id="KW-0012">Acyltransferase</keyword>
<dbReference type="EC" id="2.3.1.-" evidence="14"/>
<comment type="similarity">
    <text evidence="4 14">Belongs to the diacylglycerol acyltransferase family.</text>
</comment>
<dbReference type="Proteomes" id="UP000887566">
    <property type="component" value="Unplaced"/>
</dbReference>
<keyword evidence="6 14" id="KW-0808">Transferase</keyword>
<evidence type="ECO:0000256" key="12">
    <source>
        <dbReference type="ARBA" id="ARBA00023136"/>
    </source>
</evidence>
<organism evidence="15 16">
    <name type="scientific">Plectus sambesii</name>
    <dbReference type="NCBI Taxonomy" id="2011161"/>
    <lineage>
        <taxon>Eukaryota</taxon>
        <taxon>Metazoa</taxon>
        <taxon>Ecdysozoa</taxon>
        <taxon>Nematoda</taxon>
        <taxon>Chromadorea</taxon>
        <taxon>Plectida</taxon>
        <taxon>Plectina</taxon>
        <taxon>Plectoidea</taxon>
        <taxon>Plectidae</taxon>
        <taxon>Plectus</taxon>
    </lineage>
</organism>
<evidence type="ECO:0000256" key="13">
    <source>
        <dbReference type="ARBA" id="ARBA00023315"/>
    </source>
</evidence>
<evidence type="ECO:0000256" key="11">
    <source>
        <dbReference type="ARBA" id="ARBA00023098"/>
    </source>
</evidence>
<evidence type="ECO:0000313" key="15">
    <source>
        <dbReference type="Proteomes" id="UP000887566"/>
    </source>
</evidence>
<evidence type="ECO:0000256" key="14">
    <source>
        <dbReference type="RuleBase" id="RU367023"/>
    </source>
</evidence>
<reference evidence="16" key="1">
    <citation type="submission" date="2022-11" db="UniProtKB">
        <authorList>
            <consortium name="WormBaseParasite"/>
        </authorList>
    </citation>
    <scope>IDENTIFICATION</scope>
</reference>
<evidence type="ECO:0000256" key="9">
    <source>
        <dbReference type="ARBA" id="ARBA00022824"/>
    </source>
</evidence>
<dbReference type="GO" id="GO:0004144">
    <property type="term" value="F:diacylglycerol O-acyltransferase activity"/>
    <property type="evidence" value="ECO:0007669"/>
    <property type="project" value="TreeGrafter"/>
</dbReference>
<keyword evidence="7 14" id="KW-0812">Transmembrane</keyword>
<dbReference type="PANTHER" id="PTHR12317:SF0">
    <property type="entry name" value="ACYLTRANSFERASE"/>
    <property type="match status" value="1"/>
</dbReference>
<dbReference type="CDD" id="cd07987">
    <property type="entry name" value="LPLAT_MGAT-like"/>
    <property type="match status" value="1"/>
</dbReference>
<sequence>MAKMGGIEFAPLNIPMERRLQTLGSIYYIFIVFVLPAATIVIPFYVFFYTSYWYLVILNGIWMYYDWHSPKRGAYPSRWWRTMRIHTHFANYFPIKLHRTVELDPNQNYLFGYHPHGIISIGAYVNFCTNGTGAFEKFPGINIALCTLVGQFWTPLRREWGLLHGLIDVSRESLLYSLSDKRKGQGVVVVVGGAEEALDAHPGHHILTLNRRKGFIRMALKTGAQLVPIYSFGENELFLQADNPKGSLIRSIQGYAKQVMGFSPPVFHGRGIFNYNFGLLPFRREVNTVVGAPIAVTKTVNPTPEIVDKLHAQYTEALMKLFEDNKTKYGVSKDSKLVIQ</sequence>
<keyword evidence="11" id="KW-0443">Lipid metabolism</keyword>
<protein>
    <recommendedName>
        <fullName evidence="14">Acyltransferase</fullName>
        <ecNumber evidence="14">2.3.1.-</ecNumber>
    </recommendedName>
</protein>
<feature type="transmembrane region" description="Helical" evidence="14">
    <location>
        <begin position="26"/>
        <end position="46"/>
    </location>
</feature>
<dbReference type="WBParaSite" id="PSAMB.scaffold746size42121.g8367.t1">
    <property type="protein sequence ID" value="PSAMB.scaffold746size42121.g8367.t1"/>
    <property type="gene ID" value="PSAMB.scaffold746size42121.g8367"/>
</dbReference>
<keyword evidence="5" id="KW-0444">Lipid biosynthesis</keyword>
<dbReference type="InterPro" id="IPR007130">
    <property type="entry name" value="DAGAT"/>
</dbReference>
<evidence type="ECO:0000256" key="5">
    <source>
        <dbReference type="ARBA" id="ARBA00022516"/>
    </source>
</evidence>
<evidence type="ECO:0000256" key="8">
    <source>
        <dbReference type="ARBA" id="ARBA00022798"/>
    </source>
</evidence>
<evidence type="ECO:0000313" key="16">
    <source>
        <dbReference type="WBParaSite" id="PSAMB.scaffold746size42121.g8367.t1"/>
    </source>
</evidence>
<name>A0A914XCV2_9BILA</name>
<dbReference type="GO" id="GO:0006071">
    <property type="term" value="P:glycerol metabolic process"/>
    <property type="evidence" value="ECO:0007669"/>
    <property type="project" value="UniProtKB-KW"/>
</dbReference>
<keyword evidence="12 14" id="KW-0472">Membrane</keyword>
<evidence type="ECO:0000256" key="1">
    <source>
        <dbReference type="ARBA" id="ARBA00004477"/>
    </source>
</evidence>
<keyword evidence="8" id="KW-0319">Glycerol metabolism</keyword>